<dbReference type="InterPro" id="IPR002885">
    <property type="entry name" value="PPR_rpt"/>
</dbReference>
<feature type="repeat" description="PPR" evidence="3">
    <location>
        <begin position="67"/>
        <end position="101"/>
    </location>
</feature>
<evidence type="ECO:0000313" key="5">
    <source>
        <dbReference type="Proteomes" id="UP000623129"/>
    </source>
</evidence>
<dbReference type="Pfam" id="PF12854">
    <property type="entry name" value="PPR_1"/>
    <property type="match status" value="2"/>
</dbReference>
<dbReference type="PANTHER" id="PTHR47933">
    <property type="entry name" value="PENTATRICOPEPTIDE REPEAT-CONTAINING PROTEIN 1, MITOCHONDRIAL"/>
    <property type="match status" value="1"/>
</dbReference>
<proteinExistence type="predicted"/>
<dbReference type="GO" id="GO:0003729">
    <property type="term" value="F:mRNA binding"/>
    <property type="evidence" value="ECO:0007669"/>
    <property type="project" value="TreeGrafter"/>
</dbReference>
<evidence type="ECO:0000256" key="2">
    <source>
        <dbReference type="ARBA" id="ARBA00022946"/>
    </source>
</evidence>
<dbReference type="Proteomes" id="UP000623129">
    <property type="component" value="Unassembled WGS sequence"/>
</dbReference>
<dbReference type="Gene3D" id="1.25.40.10">
    <property type="entry name" value="Tetratricopeptide repeat domain"/>
    <property type="match status" value="1"/>
</dbReference>
<organism evidence="4 5">
    <name type="scientific">Carex littledalei</name>
    <dbReference type="NCBI Taxonomy" id="544730"/>
    <lineage>
        <taxon>Eukaryota</taxon>
        <taxon>Viridiplantae</taxon>
        <taxon>Streptophyta</taxon>
        <taxon>Embryophyta</taxon>
        <taxon>Tracheophyta</taxon>
        <taxon>Spermatophyta</taxon>
        <taxon>Magnoliopsida</taxon>
        <taxon>Liliopsida</taxon>
        <taxon>Poales</taxon>
        <taxon>Cyperaceae</taxon>
        <taxon>Cyperoideae</taxon>
        <taxon>Cariceae</taxon>
        <taxon>Carex</taxon>
        <taxon>Carex subgen. Euthyceras</taxon>
    </lineage>
</organism>
<dbReference type="EMBL" id="SWLB01000002">
    <property type="protein sequence ID" value="KAF3341299.1"/>
    <property type="molecule type" value="Genomic_DNA"/>
</dbReference>
<evidence type="ECO:0000256" key="3">
    <source>
        <dbReference type="PROSITE-ProRule" id="PRU00708"/>
    </source>
</evidence>
<dbReference type="PANTHER" id="PTHR47933:SF45">
    <property type="entry name" value="PENTACOTRIPEPTIDE-REPEAT REGION OF PRORP DOMAIN-CONTAINING PROTEIN"/>
    <property type="match status" value="1"/>
</dbReference>
<gene>
    <name evidence="4" type="ORF">FCM35_KLT10143</name>
</gene>
<dbReference type="InterPro" id="IPR011990">
    <property type="entry name" value="TPR-like_helical_dom_sf"/>
</dbReference>
<comment type="caution">
    <text evidence="4">The sequence shown here is derived from an EMBL/GenBank/DDBJ whole genome shotgun (WGS) entry which is preliminary data.</text>
</comment>
<keyword evidence="2" id="KW-0809">Transit peptide</keyword>
<reference evidence="4" key="1">
    <citation type="submission" date="2020-01" db="EMBL/GenBank/DDBJ databases">
        <title>Genome sequence of Kobresia littledalei, the first chromosome-level genome in the family Cyperaceae.</title>
        <authorList>
            <person name="Qu G."/>
        </authorList>
    </citation>
    <scope>NUCLEOTIDE SEQUENCE</scope>
    <source>
        <strain evidence="4">C.B.Clarke</strain>
        <tissue evidence="4">Leaf</tissue>
    </source>
</reference>
<dbReference type="AlphaFoldDB" id="A0A833S065"/>
<protein>
    <submittedName>
        <fullName evidence="4">Pentatricopeptide repeat-containing protein</fullName>
    </submittedName>
</protein>
<dbReference type="PROSITE" id="PS51375">
    <property type="entry name" value="PPR"/>
    <property type="match status" value="2"/>
</dbReference>
<dbReference type="Pfam" id="PF13812">
    <property type="entry name" value="PPR_3"/>
    <property type="match status" value="1"/>
</dbReference>
<sequence length="169" mass="19593">MHELFVEMKRVGIKPDVVVYSVLLDGHFNKVFETCWSEIARERRNFEIWVKSEKLIERMLEDGIEPDVACYTVVIDGMCKMEHLHRAQELFDKLLENGLKPHVPVYTALINGYCRRGKIEKAQNLFQKMVDSGLRPDPLAQLVMDKGLLRSSEMKKGNDDRIPEAVTHH</sequence>
<accession>A0A833S065</accession>
<dbReference type="OrthoDB" id="693457at2759"/>
<keyword evidence="1" id="KW-0677">Repeat</keyword>
<evidence type="ECO:0000313" key="4">
    <source>
        <dbReference type="EMBL" id="KAF3341299.1"/>
    </source>
</evidence>
<dbReference type="InterPro" id="IPR051240">
    <property type="entry name" value="Mito_RNA-Proc/Resp"/>
</dbReference>
<keyword evidence="5" id="KW-1185">Reference proteome</keyword>
<dbReference type="NCBIfam" id="TIGR00756">
    <property type="entry name" value="PPR"/>
    <property type="match status" value="2"/>
</dbReference>
<name>A0A833S065_9POAL</name>
<evidence type="ECO:0000256" key="1">
    <source>
        <dbReference type="ARBA" id="ARBA00022737"/>
    </source>
</evidence>
<feature type="repeat" description="PPR" evidence="3">
    <location>
        <begin position="102"/>
        <end position="136"/>
    </location>
</feature>